<gene>
    <name evidence="1" type="ORF">OS493_009538</name>
</gene>
<keyword evidence="2" id="KW-1185">Reference proteome</keyword>
<reference evidence="1" key="1">
    <citation type="submission" date="2023-01" db="EMBL/GenBank/DDBJ databases">
        <title>Genome assembly of the deep-sea coral Lophelia pertusa.</title>
        <authorList>
            <person name="Herrera S."/>
            <person name="Cordes E."/>
        </authorList>
    </citation>
    <scope>NUCLEOTIDE SEQUENCE</scope>
    <source>
        <strain evidence="1">USNM1676648</strain>
        <tissue evidence="1">Polyp</tissue>
    </source>
</reference>
<comment type="caution">
    <text evidence="1">The sequence shown here is derived from an EMBL/GenBank/DDBJ whole genome shotgun (WGS) entry which is preliminary data.</text>
</comment>
<evidence type="ECO:0008006" key="3">
    <source>
        <dbReference type="Google" id="ProtNLM"/>
    </source>
</evidence>
<dbReference type="InterPro" id="IPR036859">
    <property type="entry name" value="CAP-Gly_dom_sf"/>
</dbReference>
<proteinExistence type="predicted"/>
<name>A0A9W9YQS8_9CNID</name>
<protein>
    <recommendedName>
        <fullName evidence="3">CAP-Gly domain-containing protein</fullName>
    </recommendedName>
</protein>
<dbReference type="Gene3D" id="2.30.30.190">
    <property type="entry name" value="CAP Gly-rich-like domain"/>
    <property type="match status" value="1"/>
</dbReference>
<evidence type="ECO:0000313" key="2">
    <source>
        <dbReference type="Proteomes" id="UP001163046"/>
    </source>
</evidence>
<dbReference type="OrthoDB" id="2130750at2759"/>
<evidence type="ECO:0000313" key="1">
    <source>
        <dbReference type="EMBL" id="KAJ7363386.1"/>
    </source>
</evidence>
<dbReference type="SUPFAM" id="SSF74924">
    <property type="entry name" value="Cap-Gly domain"/>
    <property type="match status" value="1"/>
</dbReference>
<dbReference type="Proteomes" id="UP001163046">
    <property type="component" value="Unassembled WGS sequence"/>
</dbReference>
<sequence>MYALLEELWNERNELKRTIATFQGSVSSDDLLLQKNDEINQPGIEAESRPGDLTGKSDGVLSLPDGRGVDYQCATGSLIDVYGGKDEYTASSYNVKSSPYSHSLRDVGLHSTSSSSYSTNPQQLTTTQYHYPHTTTKLFSKPFAPSSSGDIQLGMVVLVTRARGQIGRGVVKYVGPLPGRQDTYIGVELGQGQGRHTFVVWCFYTCLN</sequence>
<accession>A0A9W9YQS8</accession>
<dbReference type="AlphaFoldDB" id="A0A9W9YQS8"/>
<organism evidence="1 2">
    <name type="scientific">Desmophyllum pertusum</name>
    <dbReference type="NCBI Taxonomy" id="174260"/>
    <lineage>
        <taxon>Eukaryota</taxon>
        <taxon>Metazoa</taxon>
        <taxon>Cnidaria</taxon>
        <taxon>Anthozoa</taxon>
        <taxon>Hexacorallia</taxon>
        <taxon>Scleractinia</taxon>
        <taxon>Caryophylliina</taxon>
        <taxon>Caryophylliidae</taxon>
        <taxon>Desmophyllum</taxon>
    </lineage>
</organism>
<dbReference type="EMBL" id="MU827305">
    <property type="protein sequence ID" value="KAJ7363386.1"/>
    <property type="molecule type" value="Genomic_DNA"/>
</dbReference>